<evidence type="ECO:0000313" key="1">
    <source>
        <dbReference type="EMBL" id="PWW05116.1"/>
    </source>
</evidence>
<protein>
    <recommendedName>
        <fullName evidence="3">Broad-specificity NMP kinase</fullName>
    </recommendedName>
</protein>
<dbReference type="InterPro" id="IPR027417">
    <property type="entry name" value="P-loop_NTPase"/>
</dbReference>
<comment type="caution">
    <text evidence="1">The sequence shown here is derived from an EMBL/GenBank/DDBJ whole genome shotgun (WGS) entry which is preliminary data.</text>
</comment>
<dbReference type="OrthoDB" id="359078at2"/>
<dbReference type="AlphaFoldDB" id="A0A2V2YWI2"/>
<name>A0A2V2YWI2_9BACL</name>
<dbReference type="Proteomes" id="UP000246635">
    <property type="component" value="Unassembled WGS sequence"/>
</dbReference>
<accession>A0A2V2YWI2</accession>
<dbReference type="EMBL" id="QGTQ01000005">
    <property type="protein sequence ID" value="PWW05116.1"/>
    <property type="molecule type" value="Genomic_DNA"/>
</dbReference>
<keyword evidence="2" id="KW-1185">Reference proteome</keyword>
<dbReference type="Gene3D" id="3.40.50.300">
    <property type="entry name" value="P-loop containing nucleotide triphosphate hydrolases"/>
    <property type="match status" value="1"/>
</dbReference>
<gene>
    <name evidence="1" type="ORF">DFQ01_10599</name>
</gene>
<reference evidence="1 2" key="1">
    <citation type="submission" date="2018-05" db="EMBL/GenBank/DDBJ databases">
        <title>Genomic Encyclopedia of Type Strains, Phase III (KMG-III): the genomes of soil and plant-associated and newly described type strains.</title>
        <authorList>
            <person name="Whitman W."/>
        </authorList>
    </citation>
    <scope>NUCLEOTIDE SEQUENCE [LARGE SCALE GENOMIC DNA]</scope>
    <source>
        <strain evidence="1 2">CECT 5696</strain>
    </source>
</reference>
<proteinExistence type="predicted"/>
<organism evidence="1 2">
    <name type="scientific">Paenibacillus cellulosilyticus</name>
    <dbReference type="NCBI Taxonomy" id="375489"/>
    <lineage>
        <taxon>Bacteria</taxon>
        <taxon>Bacillati</taxon>
        <taxon>Bacillota</taxon>
        <taxon>Bacilli</taxon>
        <taxon>Bacillales</taxon>
        <taxon>Paenibacillaceae</taxon>
        <taxon>Paenibacillus</taxon>
    </lineage>
</organism>
<evidence type="ECO:0008006" key="3">
    <source>
        <dbReference type="Google" id="ProtNLM"/>
    </source>
</evidence>
<dbReference type="SUPFAM" id="SSF52540">
    <property type="entry name" value="P-loop containing nucleoside triphosphate hydrolases"/>
    <property type="match status" value="1"/>
</dbReference>
<dbReference type="RefSeq" id="WP_110043657.1">
    <property type="nucleotide sequence ID" value="NZ_CP054613.1"/>
</dbReference>
<sequence>MTFPLFIVAGTSGSGKTTVSYEVQKVLGVGFNVYDMDTIVVKQDFQTACNNWIRIAYHNALGGNTTILFGAVPYPYNVFVCDHFHHFDQLHYLLLHCNQDTRNQRLTERGGWTPNGIQQTIAYGEKQYAEFKRANFPIINTTDTPVTQVAEQIKEWVLKPEG</sequence>
<evidence type="ECO:0000313" key="2">
    <source>
        <dbReference type="Proteomes" id="UP000246635"/>
    </source>
</evidence>